<gene>
    <name evidence="1" type="ORF">DijuNPV-ORF-149</name>
</gene>
<proteinExistence type="predicted"/>
<reference evidence="1" key="1">
    <citation type="journal article" date="2019" name="Viruses">
        <title>A Nymphalid-Infecting Group I Alphabaculovirus Isolated from the Major Passion Fruit Caterpillar Pest Dione juno juno (Lepidoptera: Nymphalidae).</title>
        <authorList>
            <person name="Ribeiro B.M."/>
            <person name="Dos Santos E.R."/>
            <person name="Trentin L.B."/>
            <person name="da Silva L.A."/>
            <person name="de Melo F.L."/>
            <person name="Kitajima E.W."/>
            <person name="Ardisson-Araujo D.M.P."/>
        </authorList>
    </citation>
    <scope>NUCLEOTIDE SEQUENCE</scope>
    <source>
        <strain evidence="1">Araguari-MG</strain>
    </source>
</reference>
<dbReference type="EMBL" id="MK558262">
    <property type="protein sequence ID" value="QDL57080.1"/>
    <property type="molecule type" value="Genomic_DNA"/>
</dbReference>
<protein>
    <submittedName>
        <fullName evidence="1">Uncharacterized protein</fullName>
    </submittedName>
</protein>
<accession>A0AAE6H3F3</accession>
<sequence length="149" mass="16838">MPDARFVRFSLRLTQEFKENIVAHVDHLARLRALIDGKVDEQDARRFNFPNRNALVAACMAVNVQTYVPNGKIDMRHHPQVIYYRVCQNCHAVADVPAPDDHSVERYLCAECGAVLVIDHPLDVFGETEEGVDELLEVQRINAGGDPQM</sequence>
<dbReference type="Pfam" id="PF03804">
    <property type="entry name" value="DUF325"/>
    <property type="match status" value="1"/>
</dbReference>
<name>A0AAE6H3F3_9ABAC</name>
<dbReference type="Proteomes" id="UP000831804">
    <property type="component" value="Segment"/>
</dbReference>
<evidence type="ECO:0000313" key="2">
    <source>
        <dbReference type="Proteomes" id="UP000831804"/>
    </source>
</evidence>
<organism evidence="1 2">
    <name type="scientific">Dione juno nucleopolyhedrovirus</name>
    <dbReference type="NCBI Taxonomy" id="2594175"/>
    <lineage>
        <taxon>Viruses</taxon>
        <taxon>Viruses incertae sedis</taxon>
        <taxon>Naldaviricetes</taxon>
        <taxon>Lefavirales</taxon>
        <taxon>Baculoviridae</taxon>
        <taxon>Alphabaculovirus</taxon>
        <taxon>Alphabaculovirus dijunonis</taxon>
    </lineage>
</organism>
<dbReference type="InterPro" id="IPR003225">
    <property type="entry name" value="DUF325"/>
</dbReference>
<evidence type="ECO:0000313" key="1">
    <source>
        <dbReference type="EMBL" id="QDL57080.1"/>
    </source>
</evidence>
<keyword evidence="2" id="KW-1185">Reference proteome</keyword>